<dbReference type="AlphaFoldDB" id="A0A8S1H463"/>
<dbReference type="Gene3D" id="3.30.160.60">
    <property type="entry name" value="Classic Zinc Finger"/>
    <property type="match status" value="3"/>
</dbReference>
<feature type="region of interest" description="Disordered" evidence="5">
    <location>
        <begin position="274"/>
        <end position="324"/>
    </location>
</feature>
<dbReference type="EMBL" id="CAJGYM010000015">
    <property type="protein sequence ID" value="CAD6190295.1"/>
    <property type="molecule type" value="Genomic_DNA"/>
</dbReference>
<keyword evidence="3" id="KW-0863">Zinc-finger</keyword>
<proteinExistence type="predicted"/>
<evidence type="ECO:0000256" key="1">
    <source>
        <dbReference type="ARBA" id="ARBA00022723"/>
    </source>
</evidence>
<dbReference type="GO" id="GO:0010468">
    <property type="term" value="P:regulation of gene expression"/>
    <property type="evidence" value="ECO:0007669"/>
    <property type="project" value="TreeGrafter"/>
</dbReference>
<evidence type="ECO:0000313" key="7">
    <source>
        <dbReference type="EMBL" id="CAD6190295.1"/>
    </source>
</evidence>
<dbReference type="OrthoDB" id="3561125at2759"/>
<dbReference type="InterPro" id="IPR013087">
    <property type="entry name" value="Znf_C2H2_type"/>
</dbReference>
<evidence type="ECO:0000256" key="4">
    <source>
        <dbReference type="ARBA" id="ARBA00022833"/>
    </source>
</evidence>
<gene>
    <name evidence="7" type="ORF">CAUJ_LOCUS6214</name>
</gene>
<reference evidence="7" key="1">
    <citation type="submission" date="2020-10" db="EMBL/GenBank/DDBJ databases">
        <authorList>
            <person name="Kikuchi T."/>
        </authorList>
    </citation>
    <scope>NUCLEOTIDE SEQUENCE</scope>
    <source>
        <strain evidence="7">NKZ352</strain>
    </source>
</reference>
<dbReference type="Proteomes" id="UP000835052">
    <property type="component" value="Unassembled WGS sequence"/>
</dbReference>
<evidence type="ECO:0000256" key="3">
    <source>
        <dbReference type="ARBA" id="ARBA00022771"/>
    </source>
</evidence>
<dbReference type="GO" id="GO:0005634">
    <property type="term" value="C:nucleus"/>
    <property type="evidence" value="ECO:0007669"/>
    <property type="project" value="TreeGrafter"/>
</dbReference>
<comment type="caution">
    <text evidence="7">The sequence shown here is derived from an EMBL/GenBank/DDBJ whole genome shotgun (WGS) entry which is preliminary data.</text>
</comment>
<dbReference type="PROSITE" id="PS00028">
    <property type="entry name" value="ZINC_FINGER_C2H2_1"/>
    <property type="match status" value="1"/>
</dbReference>
<feature type="region of interest" description="Disordered" evidence="5">
    <location>
        <begin position="457"/>
        <end position="490"/>
    </location>
</feature>
<feature type="compositionally biased region" description="Basic and acidic residues" evidence="5">
    <location>
        <begin position="311"/>
        <end position="321"/>
    </location>
</feature>
<name>A0A8S1H463_9PELO</name>
<organism evidence="7 8">
    <name type="scientific">Caenorhabditis auriculariae</name>
    <dbReference type="NCBI Taxonomy" id="2777116"/>
    <lineage>
        <taxon>Eukaryota</taxon>
        <taxon>Metazoa</taxon>
        <taxon>Ecdysozoa</taxon>
        <taxon>Nematoda</taxon>
        <taxon>Chromadorea</taxon>
        <taxon>Rhabditida</taxon>
        <taxon>Rhabditina</taxon>
        <taxon>Rhabditomorpha</taxon>
        <taxon>Rhabditoidea</taxon>
        <taxon>Rhabditidae</taxon>
        <taxon>Peloderinae</taxon>
        <taxon>Caenorhabditis</taxon>
    </lineage>
</organism>
<feature type="region of interest" description="Disordered" evidence="5">
    <location>
        <begin position="687"/>
        <end position="720"/>
    </location>
</feature>
<evidence type="ECO:0000256" key="5">
    <source>
        <dbReference type="SAM" id="MobiDB-lite"/>
    </source>
</evidence>
<dbReference type="PANTHER" id="PTHR24403:SF67">
    <property type="entry name" value="FI01116P-RELATED"/>
    <property type="match status" value="1"/>
</dbReference>
<keyword evidence="2" id="KW-0677">Repeat</keyword>
<dbReference type="SMART" id="SM00355">
    <property type="entry name" value="ZnF_C2H2"/>
    <property type="match status" value="12"/>
</dbReference>
<accession>A0A8S1H463</accession>
<dbReference type="PANTHER" id="PTHR24403">
    <property type="entry name" value="ZINC FINGER PROTEIN"/>
    <property type="match status" value="1"/>
</dbReference>
<feature type="compositionally biased region" description="Polar residues" evidence="5">
    <location>
        <begin position="281"/>
        <end position="292"/>
    </location>
</feature>
<feature type="region of interest" description="Disordered" evidence="5">
    <location>
        <begin position="421"/>
        <end position="443"/>
    </location>
</feature>
<sequence>MSAGEAEDSETNKRVDNGPAGWSADPWRFVAVALVHYMRRDPRTHLAAGSASLTGRRHCLATSRGLFRGFWRRMNSATCLAEIDGQLLADSAAVCETFCLTREPRVVAWLPGRCLTGFIFFFVYCCCCSRRPPLDEGPNGLHSLSVRRMPCNARNLCVFAIALNPRKCVGHKSVARRIDRPPQSLSRPTTRAAADVATEVSVVRRRHSYRLSASLRSLTFFIIFFFRDDGVVKYDAESIDGESEEKAGEEEAIIDLATVLNAIIESSDPNAFEGFPGFENVQPQQSQSQAKNGSRKRSSANEDGVPRKRNGAHDGSVERQHPLGLVDSKAKNKVTCAACRIEVCNTARQRHVFLVHVKREDLYRCPECSYQNSNSIWETRRHCQVQHGPQVEPINNEEKYKHLIIPWNRRCFPDWKHKKPYSWAPASGDDDSLSGDAKEDLAASPDDVTSMIRDAILSNEDSANNNNGEVDSGCASRDEENETPVTVPTSSISLDDRTCQLCLEESRYPGRHIAQKHLDESLYDCPICKFGSYESCSVAKHIHKVHPDEAGVTPISNLERLSDVLRDLQQRCFPNRPMKLVRMNLLSRPRERHICKVCDAQVAQSDRQRHVYHRHLGKDRIFECPLCPYASNYDIHRIKWHLKWIHKDETGLEPISHENKYRDEIDKRNDECFPDWNHRVKRCDSPVSSVSSLEGREGDGTPSSSKVKKEASETSPAVGQRMNRVSEWTCRMCMKEFKPTSNFLRHVAKDHLDMPLFQCQFCDEGAADASEVKAHMVKVHDEADVEPLSNLELNPDYVQQRFQECFPSRKMKANLEKRIEANSASEDLKVTCQECFQEMKTEDRQIHVYRHHLKEPKLYECPLCDFSHHACSSDVRAHIKYSHREQADLAPRSNLFEYSQQIADWNLRCFPGWINRKLPASAIEDFTRCRLCDQDVRQTSRHIAEEHLKIQLHACPRCTYGAPESRLVKRHLRNAHNDLKSEPISNVGLRRADFSALHDKCFPGRPKRLSSIIISEEGRRTKCKKCAATISRKRRLQHTLERHVNRPSFQCPHCPFSHTYDEASILTHMRNEHDDSAGDAIRLIDEFMEEVRTTGVECFPDWQMEELD</sequence>
<keyword evidence="8" id="KW-1185">Reference proteome</keyword>
<feature type="compositionally biased region" description="Polar residues" evidence="5">
    <location>
        <begin position="459"/>
        <end position="469"/>
    </location>
</feature>
<dbReference type="InterPro" id="IPR050688">
    <property type="entry name" value="Zinc_finger/UBP_domain"/>
</dbReference>
<keyword evidence="4" id="KW-0862">Zinc</keyword>
<feature type="domain" description="C2H2-type" evidence="6">
    <location>
        <begin position="730"/>
        <end position="751"/>
    </location>
</feature>
<protein>
    <recommendedName>
        <fullName evidence="6">C2H2-type domain-containing protein</fullName>
    </recommendedName>
</protein>
<evidence type="ECO:0000313" key="8">
    <source>
        <dbReference type="Proteomes" id="UP000835052"/>
    </source>
</evidence>
<dbReference type="GO" id="GO:0008270">
    <property type="term" value="F:zinc ion binding"/>
    <property type="evidence" value="ECO:0007669"/>
    <property type="project" value="UniProtKB-KW"/>
</dbReference>
<keyword evidence="1" id="KW-0479">Metal-binding</keyword>
<evidence type="ECO:0000259" key="6">
    <source>
        <dbReference type="PROSITE" id="PS00028"/>
    </source>
</evidence>
<evidence type="ECO:0000256" key="2">
    <source>
        <dbReference type="ARBA" id="ARBA00022737"/>
    </source>
</evidence>